<dbReference type="RefSeq" id="WP_249279629.1">
    <property type="nucleotide sequence ID" value="NZ_JACRSS010000001.1"/>
</dbReference>
<dbReference type="Proteomes" id="UP000617951">
    <property type="component" value="Unassembled WGS sequence"/>
</dbReference>
<keyword evidence="3 6" id="KW-0812">Transmembrane</keyword>
<dbReference type="Gene3D" id="1.20.1740.10">
    <property type="entry name" value="Amino acid/polyamine transporter I"/>
    <property type="match status" value="1"/>
</dbReference>
<reference evidence="7" key="1">
    <citation type="submission" date="2020-08" db="EMBL/GenBank/DDBJ databases">
        <title>Genome public.</title>
        <authorList>
            <person name="Liu C."/>
            <person name="Sun Q."/>
        </authorList>
    </citation>
    <scope>NUCLEOTIDE SEQUENCE</scope>
    <source>
        <strain evidence="7">NSJ-63</strain>
    </source>
</reference>
<feature type="transmembrane region" description="Helical" evidence="6">
    <location>
        <begin position="37"/>
        <end position="55"/>
    </location>
</feature>
<evidence type="ECO:0000313" key="7">
    <source>
        <dbReference type="EMBL" id="MBC8537765.1"/>
    </source>
</evidence>
<evidence type="ECO:0000256" key="4">
    <source>
        <dbReference type="ARBA" id="ARBA00022989"/>
    </source>
</evidence>
<feature type="transmembrane region" description="Helical" evidence="6">
    <location>
        <begin position="381"/>
        <end position="400"/>
    </location>
</feature>
<dbReference type="EMBL" id="JACRSS010000001">
    <property type="protein sequence ID" value="MBC8537765.1"/>
    <property type="molecule type" value="Genomic_DNA"/>
</dbReference>
<dbReference type="AlphaFoldDB" id="A0A926DIM8"/>
<sequence>MSKFWQKLKNIGPGALVAAAFIGPGTVTTCTLSGASYGYTLLWAMLFSTIATIVFQEMASRVGIVTQMGLGEALRERYQHKKGILIFVIILVIAAIFIGNIAYETGNITGGAMGTNLIFSEISIPWWGVIVGAVALALLASGSYKVVEKILMALVIIMSVVFISTAIVSQPDWGGVLKGLFVPAVPNEENAWLTVAGLIGTTVVPYNIFLHCSASAQKWKDRAQIKTARWDAIISIGLGGIISMMIIIAAANPSLAGQEITSAGDMAKAMQPLLGDWAKYFFGIGIFSAGLTSAITAPLSAAFATSGILGWGSDMKKLRFKAIWMVVLAVGVVLAAVGLTSSPTEMIIIAQAANAVILPIIAILLTIVVNDKKLMGENRNGVVANILAIIVIGVTLFISARNLYKLFF</sequence>
<dbReference type="GO" id="GO:0005886">
    <property type="term" value="C:plasma membrane"/>
    <property type="evidence" value="ECO:0007669"/>
    <property type="project" value="TreeGrafter"/>
</dbReference>
<feature type="transmembrane region" description="Helical" evidence="6">
    <location>
        <begin position="191"/>
        <end position="209"/>
    </location>
</feature>
<keyword evidence="2" id="KW-0813">Transport</keyword>
<feature type="transmembrane region" description="Helical" evidence="6">
    <location>
        <begin position="346"/>
        <end position="369"/>
    </location>
</feature>
<feature type="transmembrane region" description="Helical" evidence="6">
    <location>
        <begin position="230"/>
        <end position="251"/>
    </location>
</feature>
<protein>
    <submittedName>
        <fullName evidence="7">Nramp family divalent metal transporter</fullName>
    </submittedName>
</protein>
<organism evidence="7 8">
    <name type="scientific">Guopingia tenuis</name>
    <dbReference type="NCBI Taxonomy" id="2763656"/>
    <lineage>
        <taxon>Bacteria</taxon>
        <taxon>Bacillati</taxon>
        <taxon>Bacillota</taxon>
        <taxon>Clostridia</taxon>
        <taxon>Christensenellales</taxon>
        <taxon>Christensenellaceae</taxon>
        <taxon>Guopingia</taxon>
    </lineage>
</organism>
<proteinExistence type="predicted"/>
<name>A0A926DIM8_9FIRM</name>
<evidence type="ECO:0000256" key="5">
    <source>
        <dbReference type="ARBA" id="ARBA00023136"/>
    </source>
</evidence>
<dbReference type="Pfam" id="PF01566">
    <property type="entry name" value="Nramp"/>
    <property type="match status" value="1"/>
</dbReference>
<evidence type="ECO:0000256" key="3">
    <source>
        <dbReference type="ARBA" id="ARBA00022692"/>
    </source>
</evidence>
<accession>A0A926DIM8</accession>
<dbReference type="GO" id="GO:0005384">
    <property type="term" value="F:manganese ion transmembrane transporter activity"/>
    <property type="evidence" value="ECO:0007669"/>
    <property type="project" value="TreeGrafter"/>
</dbReference>
<dbReference type="InterPro" id="IPR001046">
    <property type="entry name" value="NRAMP_fam"/>
</dbReference>
<feature type="transmembrane region" description="Helical" evidence="6">
    <location>
        <begin position="322"/>
        <end position="340"/>
    </location>
</feature>
<keyword evidence="8" id="KW-1185">Reference proteome</keyword>
<feature type="transmembrane region" description="Helical" evidence="6">
    <location>
        <begin position="151"/>
        <end position="171"/>
    </location>
</feature>
<dbReference type="NCBIfam" id="NF037982">
    <property type="entry name" value="Nramp_1"/>
    <property type="match status" value="1"/>
</dbReference>
<evidence type="ECO:0000256" key="6">
    <source>
        <dbReference type="SAM" id="Phobius"/>
    </source>
</evidence>
<comment type="subcellular location">
    <subcellularLocation>
        <location evidence="1">Membrane</location>
        <topology evidence="1">Multi-pass membrane protein</topology>
    </subcellularLocation>
</comment>
<keyword evidence="5 6" id="KW-0472">Membrane</keyword>
<dbReference type="PANTHER" id="PTHR11706:SF33">
    <property type="entry name" value="NATURAL RESISTANCE-ASSOCIATED MACROPHAGE PROTEIN 2"/>
    <property type="match status" value="1"/>
</dbReference>
<dbReference type="GO" id="GO:0034755">
    <property type="term" value="P:iron ion transmembrane transport"/>
    <property type="evidence" value="ECO:0007669"/>
    <property type="project" value="TreeGrafter"/>
</dbReference>
<keyword evidence="4 6" id="KW-1133">Transmembrane helix</keyword>
<feature type="transmembrane region" description="Helical" evidence="6">
    <location>
        <begin position="123"/>
        <end position="144"/>
    </location>
</feature>
<feature type="transmembrane region" description="Helical" evidence="6">
    <location>
        <begin position="84"/>
        <end position="103"/>
    </location>
</feature>
<evidence type="ECO:0000313" key="8">
    <source>
        <dbReference type="Proteomes" id="UP000617951"/>
    </source>
</evidence>
<evidence type="ECO:0000256" key="2">
    <source>
        <dbReference type="ARBA" id="ARBA00022448"/>
    </source>
</evidence>
<dbReference type="PRINTS" id="PR00447">
    <property type="entry name" value="NATRESASSCMP"/>
</dbReference>
<evidence type="ECO:0000256" key="1">
    <source>
        <dbReference type="ARBA" id="ARBA00004141"/>
    </source>
</evidence>
<dbReference type="PANTHER" id="PTHR11706">
    <property type="entry name" value="SOLUTE CARRIER PROTEIN FAMILY 11 MEMBER"/>
    <property type="match status" value="1"/>
</dbReference>
<gene>
    <name evidence="7" type="ORF">H8693_02310</name>
</gene>
<dbReference type="GO" id="GO:0015086">
    <property type="term" value="F:cadmium ion transmembrane transporter activity"/>
    <property type="evidence" value="ECO:0007669"/>
    <property type="project" value="TreeGrafter"/>
</dbReference>
<comment type="caution">
    <text evidence="7">The sequence shown here is derived from an EMBL/GenBank/DDBJ whole genome shotgun (WGS) entry which is preliminary data.</text>
</comment>
<feature type="transmembrane region" description="Helical" evidence="6">
    <location>
        <begin position="280"/>
        <end position="310"/>
    </location>
</feature>